<dbReference type="PANTHER" id="PTHR33603">
    <property type="entry name" value="METHYLTRANSFERASE"/>
    <property type="match status" value="1"/>
</dbReference>
<comment type="subcellular location">
    <subcellularLocation>
        <location evidence="7">Cytoplasm</location>
    </subcellularLocation>
</comment>
<evidence type="ECO:0000256" key="6">
    <source>
        <dbReference type="ARBA" id="ARBA00038303"/>
    </source>
</evidence>
<feature type="binding site" evidence="7">
    <location>
        <begin position="127"/>
        <end position="132"/>
    </location>
    <ligand>
        <name>S-adenosyl-L-methionine</name>
        <dbReference type="ChEBI" id="CHEBI:59789"/>
    </ligand>
</feature>
<dbReference type="GO" id="GO:0005737">
    <property type="term" value="C:cytoplasm"/>
    <property type="evidence" value="ECO:0007669"/>
    <property type="project" value="UniProtKB-SubCell"/>
</dbReference>
<gene>
    <name evidence="7 8" type="primary">rlmH</name>
    <name evidence="8" type="ORF">IAB89_00315</name>
</gene>
<keyword evidence="1 7" id="KW-0963">Cytoplasm</keyword>
<dbReference type="PANTHER" id="PTHR33603:SF1">
    <property type="entry name" value="RIBOSOMAL RNA LARGE SUBUNIT METHYLTRANSFERASE H"/>
    <property type="match status" value="1"/>
</dbReference>
<keyword evidence="3 7" id="KW-0489">Methyltransferase</keyword>
<keyword evidence="5 7" id="KW-0949">S-adenosyl-L-methionine</keyword>
<reference evidence="8" key="2">
    <citation type="journal article" date="2021" name="PeerJ">
        <title>Extensive microbial diversity within the chicken gut microbiome revealed by metagenomics and culture.</title>
        <authorList>
            <person name="Gilroy R."/>
            <person name="Ravi A."/>
            <person name="Getino M."/>
            <person name="Pursley I."/>
            <person name="Horton D.L."/>
            <person name="Alikhan N.F."/>
            <person name="Baker D."/>
            <person name="Gharbi K."/>
            <person name="Hall N."/>
            <person name="Watson M."/>
            <person name="Adriaenssens E.M."/>
            <person name="Foster-Nyarko E."/>
            <person name="Jarju S."/>
            <person name="Secka A."/>
            <person name="Antonio M."/>
            <person name="Oren A."/>
            <person name="Chaudhuri R.R."/>
            <person name="La Ragione R."/>
            <person name="Hildebrand F."/>
            <person name="Pallen M.J."/>
        </authorList>
    </citation>
    <scope>NUCLEOTIDE SEQUENCE</scope>
    <source>
        <strain evidence="8">ChiSxjej1B13-7958</strain>
    </source>
</reference>
<dbReference type="NCBIfam" id="NF000985">
    <property type="entry name" value="PRK00103.1-3"/>
    <property type="match status" value="1"/>
</dbReference>
<proteinExistence type="inferred from homology"/>
<evidence type="ECO:0000313" key="9">
    <source>
        <dbReference type="Proteomes" id="UP000824242"/>
    </source>
</evidence>
<evidence type="ECO:0000256" key="5">
    <source>
        <dbReference type="ARBA" id="ARBA00022691"/>
    </source>
</evidence>
<comment type="similarity">
    <text evidence="6 7">Belongs to the RNA methyltransferase RlmH family.</text>
</comment>
<dbReference type="InterPro" id="IPR003742">
    <property type="entry name" value="RlmH-like"/>
</dbReference>
<dbReference type="InterPro" id="IPR029026">
    <property type="entry name" value="tRNA_m1G_MTases_N"/>
</dbReference>
<dbReference type="Pfam" id="PF02590">
    <property type="entry name" value="SPOUT_MTase"/>
    <property type="match status" value="1"/>
</dbReference>
<keyword evidence="4 7" id="KW-0808">Transferase</keyword>
<evidence type="ECO:0000256" key="3">
    <source>
        <dbReference type="ARBA" id="ARBA00022603"/>
    </source>
</evidence>
<comment type="function">
    <text evidence="7">Specifically methylates the pseudouridine at position 1915 (m3Psi1915) in 23S rRNA.</text>
</comment>
<dbReference type="InterPro" id="IPR029028">
    <property type="entry name" value="Alpha/beta_knot_MTases"/>
</dbReference>
<comment type="subunit">
    <text evidence="7">Homodimer.</text>
</comment>
<feature type="binding site" evidence="7">
    <location>
        <position position="108"/>
    </location>
    <ligand>
        <name>S-adenosyl-L-methionine</name>
        <dbReference type="ChEBI" id="CHEBI:59789"/>
    </ligand>
</feature>
<dbReference type="PIRSF" id="PIRSF004505">
    <property type="entry name" value="MT_bac"/>
    <property type="match status" value="1"/>
</dbReference>
<dbReference type="Proteomes" id="UP000824242">
    <property type="component" value="Unassembled WGS sequence"/>
</dbReference>
<dbReference type="EC" id="2.1.1.177" evidence="7"/>
<name>A0A9D1DDX8_9FIRM</name>
<dbReference type="AlphaFoldDB" id="A0A9D1DDX8"/>
<evidence type="ECO:0000256" key="2">
    <source>
        <dbReference type="ARBA" id="ARBA00022552"/>
    </source>
</evidence>
<accession>A0A9D1DDX8</accession>
<evidence type="ECO:0000256" key="7">
    <source>
        <dbReference type="HAMAP-Rule" id="MF_00658"/>
    </source>
</evidence>
<evidence type="ECO:0000313" key="8">
    <source>
        <dbReference type="EMBL" id="HIR46093.1"/>
    </source>
</evidence>
<evidence type="ECO:0000256" key="4">
    <source>
        <dbReference type="ARBA" id="ARBA00022679"/>
    </source>
</evidence>
<comment type="caution">
    <text evidence="8">The sequence shown here is derived from an EMBL/GenBank/DDBJ whole genome shotgun (WGS) entry which is preliminary data.</text>
</comment>
<keyword evidence="2 7" id="KW-0698">rRNA processing</keyword>
<sequence length="159" mass="17726">MMTVSLICVGKLKEKYWRDACAEYEKRLAAFCRFRIVELPESRLPDNPSAAQIESALAEEGKKILDTAGNAYLAALCIEGKELSSEELAASLQTLSVQGTSSFAFCIGSSFGLSPEVKQAARMRLSFSRMTFPHQLARVMLCEQLYRAFQINTNGKYHK</sequence>
<dbReference type="GO" id="GO:0070038">
    <property type="term" value="F:rRNA (pseudouridine-N3-)-methyltransferase activity"/>
    <property type="evidence" value="ECO:0007669"/>
    <property type="project" value="UniProtKB-UniRule"/>
</dbReference>
<dbReference type="NCBIfam" id="TIGR00246">
    <property type="entry name" value="tRNA_RlmH_YbeA"/>
    <property type="match status" value="1"/>
</dbReference>
<evidence type="ECO:0000256" key="1">
    <source>
        <dbReference type="ARBA" id="ARBA00022490"/>
    </source>
</evidence>
<dbReference type="EMBL" id="DVGZ01000003">
    <property type="protein sequence ID" value="HIR46093.1"/>
    <property type="molecule type" value="Genomic_DNA"/>
</dbReference>
<reference evidence="8" key="1">
    <citation type="submission" date="2020-10" db="EMBL/GenBank/DDBJ databases">
        <authorList>
            <person name="Gilroy R."/>
        </authorList>
    </citation>
    <scope>NUCLEOTIDE SEQUENCE</scope>
    <source>
        <strain evidence="8">ChiSxjej1B13-7958</strain>
    </source>
</reference>
<dbReference type="CDD" id="cd18081">
    <property type="entry name" value="RlmH-like"/>
    <property type="match status" value="1"/>
</dbReference>
<comment type="catalytic activity">
    <reaction evidence="7">
        <text>pseudouridine(1915) in 23S rRNA + S-adenosyl-L-methionine = N(3)-methylpseudouridine(1915) in 23S rRNA + S-adenosyl-L-homocysteine + H(+)</text>
        <dbReference type="Rhea" id="RHEA:42752"/>
        <dbReference type="Rhea" id="RHEA-COMP:10221"/>
        <dbReference type="Rhea" id="RHEA-COMP:10222"/>
        <dbReference type="ChEBI" id="CHEBI:15378"/>
        <dbReference type="ChEBI" id="CHEBI:57856"/>
        <dbReference type="ChEBI" id="CHEBI:59789"/>
        <dbReference type="ChEBI" id="CHEBI:65314"/>
        <dbReference type="ChEBI" id="CHEBI:74486"/>
        <dbReference type="EC" id="2.1.1.177"/>
    </reaction>
</comment>
<dbReference type="Gene3D" id="3.40.1280.10">
    <property type="match status" value="1"/>
</dbReference>
<organism evidence="8 9">
    <name type="scientific">Candidatus Caccousia avicola</name>
    <dbReference type="NCBI Taxonomy" id="2840721"/>
    <lineage>
        <taxon>Bacteria</taxon>
        <taxon>Bacillati</taxon>
        <taxon>Bacillota</taxon>
        <taxon>Clostridia</taxon>
        <taxon>Eubacteriales</taxon>
        <taxon>Oscillospiraceae</taxon>
        <taxon>Oscillospiraceae incertae sedis</taxon>
        <taxon>Candidatus Caccousia</taxon>
    </lineage>
</organism>
<feature type="binding site" evidence="7">
    <location>
        <position position="76"/>
    </location>
    <ligand>
        <name>S-adenosyl-L-methionine</name>
        <dbReference type="ChEBI" id="CHEBI:59789"/>
    </ligand>
</feature>
<dbReference type="SUPFAM" id="SSF75217">
    <property type="entry name" value="alpha/beta knot"/>
    <property type="match status" value="1"/>
</dbReference>
<dbReference type="HAMAP" id="MF_00658">
    <property type="entry name" value="23SrRNA_methyltr_H"/>
    <property type="match status" value="1"/>
</dbReference>
<protein>
    <recommendedName>
        <fullName evidence="7">Ribosomal RNA large subunit methyltransferase H</fullName>
        <ecNumber evidence="7">2.1.1.177</ecNumber>
    </recommendedName>
    <alternativeName>
        <fullName evidence="7">23S rRNA (pseudouridine1915-N3)-methyltransferase</fullName>
    </alternativeName>
    <alternativeName>
        <fullName evidence="7">23S rRNA m3Psi1915 methyltransferase</fullName>
    </alternativeName>
    <alternativeName>
        <fullName evidence="7">rRNA (pseudouridine-N3-)-methyltransferase RlmH</fullName>
    </alternativeName>
</protein>